<evidence type="ECO:0000256" key="2">
    <source>
        <dbReference type="SAM" id="Phobius"/>
    </source>
</evidence>
<dbReference type="OrthoDB" id="2527908at2759"/>
<keyword evidence="2" id="KW-0472">Membrane</keyword>
<organism evidence="4 5">
    <name type="scientific">Rhodocollybia butyracea</name>
    <dbReference type="NCBI Taxonomy" id="206335"/>
    <lineage>
        <taxon>Eukaryota</taxon>
        <taxon>Fungi</taxon>
        <taxon>Dikarya</taxon>
        <taxon>Basidiomycota</taxon>
        <taxon>Agaricomycotina</taxon>
        <taxon>Agaricomycetes</taxon>
        <taxon>Agaricomycetidae</taxon>
        <taxon>Agaricales</taxon>
        <taxon>Marasmiineae</taxon>
        <taxon>Omphalotaceae</taxon>
        <taxon>Rhodocollybia</taxon>
    </lineage>
</organism>
<dbReference type="AlphaFoldDB" id="A0A9P5Q1S9"/>
<keyword evidence="5" id="KW-1185">Reference proteome</keyword>
<keyword evidence="3" id="KW-0732">Signal</keyword>
<feature type="compositionally biased region" description="Basic and acidic residues" evidence="1">
    <location>
        <begin position="479"/>
        <end position="498"/>
    </location>
</feature>
<protein>
    <submittedName>
        <fullName evidence="4">Uncharacterized protein</fullName>
    </submittedName>
</protein>
<dbReference type="EMBL" id="JADNRY010000024">
    <property type="protein sequence ID" value="KAF9072455.1"/>
    <property type="molecule type" value="Genomic_DNA"/>
</dbReference>
<feature type="signal peptide" evidence="3">
    <location>
        <begin position="1"/>
        <end position="26"/>
    </location>
</feature>
<feature type="compositionally biased region" description="Low complexity" evidence="1">
    <location>
        <begin position="372"/>
        <end position="389"/>
    </location>
</feature>
<keyword evidence="2" id="KW-1133">Transmembrane helix</keyword>
<evidence type="ECO:0000256" key="1">
    <source>
        <dbReference type="SAM" id="MobiDB-lite"/>
    </source>
</evidence>
<sequence>MRPSAVPFSPLSFLFISLLFSSTVNAQATPDTNLFQWKFANNFLDTGLASCQSLDITVEPVNVTNNTHGIPPFYMLAWEIGGTPRTVLLGLNETSLSWTVDHPVGTSLMLNVVDSQGNGGGIGPQLFTVLPGQTTACVINGNNTDFTVKANVTSSINTCQPWGLRIQGGTPPYNVSFAQLNSPVVTNVTIPSPLDAFTFINRATPQQLLLAAVSDVTGRYAFGTPTVMPTGSEDTTCAGLNSSPGNATLLNGEEAAQAKAKRQRAATLAGVLTPLLLLLFGGAAFWGYRYYTKQQKMRLELKPDPMVLTEPKYVEEANPSRGSQPESQVMSILDVHTSPSGSNSLLNPFLTEAERNLTVSPVDASDGHSVTSSSRPNSSSSRRGFSNFPVTSVRRPNKKAIEAGFATSASSPSSQNPSPVATGSTSSIPPRRNPPIVERSQTAKPPTRPSSRVPSRSASLGAPVALPEGAPEFIIQHQDAGRFVRELPPPYKERRSRPTPDVPYSP</sequence>
<evidence type="ECO:0000313" key="5">
    <source>
        <dbReference type="Proteomes" id="UP000772434"/>
    </source>
</evidence>
<evidence type="ECO:0000256" key="3">
    <source>
        <dbReference type="SAM" id="SignalP"/>
    </source>
</evidence>
<gene>
    <name evidence="4" type="ORF">BDP27DRAFT_1492776</name>
</gene>
<feature type="chain" id="PRO_5040345189" evidence="3">
    <location>
        <begin position="27"/>
        <end position="506"/>
    </location>
</feature>
<keyword evidence="2" id="KW-0812">Transmembrane</keyword>
<feature type="compositionally biased region" description="Low complexity" evidence="1">
    <location>
        <begin position="408"/>
        <end position="419"/>
    </location>
</feature>
<evidence type="ECO:0000313" key="4">
    <source>
        <dbReference type="EMBL" id="KAF9072455.1"/>
    </source>
</evidence>
<feature type="transmembrane region" description="Helical" evidence="2">
    <location>
        <begin position="265"/>
        <end position="288"/>
    </location>
</feature>
<dbReference type="Proteomes" id="UP000772434">
    <property type="component" value="Unassembled WGS sequence"/>
</dbReference>
<accession>A0A9P5Q1S9</accession>
<reference evidence="4" key="1">
    <citation type="submission" date="2020-11" db="EMBL/GenBank/DDBJ databases">
        <authorList>
            <consortium name="DOE Joint Genome Institute"/>
            <person name="Ahrendt S."/>
            <person name="Riley R."/>
            <person name="Andreopoulos W."/>
            <person name="Labutti K."/>
            <person name="Pangilinan J."/>
            <person name="Ruiz-Duenas F.J."/>
            <person name="Barrasa J.M."/>
            <person name="Sanchez-Garcia M."/>
            <person name="Camarero S."/>
            <person name="Miyauchi S."/>
            <person name="Serrano A."/>
            <person name="Linde D."/>
            <person name="Babiker R."/>
            <person name="Drula E."/>
            <person name="Ayuso-Fernandez I."/>
            <person name="Pacheco R."/>
            <person name="Padilla G."/>
            <person name="Ferreira P."/>
            <person name="Barriuso J."/>
            <person name="Kellner H."/>
            <person name="Castanera R."/>
            <person name="Alfaro M."/>
            <person name="Ramirez L."/>
            <person name="Pisabarro A.G."/>
            <person name="Kuo A."/>
            <person name="Tritt A."/>
            <person name="Lipzen A."/>
            <person name="He G."/>
            <person name="Yan M."/>
            <person name="Ng V."/>
            <person name="Cullen D."/>
            <person name="Martin F."/>
            <person name="Rosso M.-N."/>
            <person name="Henrissat B."/>
            <person name="Hibbett D."/>
            <person name="Martinez A.T."/>
            <person name="Grigoriev I.V."/>
        </authorList>
    </citation>
    <scope>NUCLEOTIDE SEQUENCE</scope>
    <source>
        <strain evidence="4">AH 40177</strain>
    </source>
</reference>
<proteinExistence type="predicted"/>
<comment type="caution">
    <text evidence="4">The sequence shown here is derived from an EMBL/GenBank/DDBJ whole genome shotgun (WGS) entry which is preliminary data.</text>
</comment>
<name>A0A9P5Q1S9_9AGAR</name>
<feature type="region of interest" description="Disordered" evidence="1">
    <location>
        <begin position="361"/>
        <end position="506"/>
    </location>
</feature>